<organism evidence="1">
    <name type="scientific">viral metagenome</name>
    <dbReference type="NCBI Taxonomy" id="1070528"/>
    <lineage>
        <taxon>unclassified sequences</taxon>
        <taxon>metagenomes</taxon>
        <taxon>organismal metagenomes</taxon>
    </lineage>
</organism>
<evidence type="ECO:0000313" key="1">
    <source>
        <dbReference type="EMBL" id="QJA85422.1"/>
    </source>
</evidence>
<dbReference type="AlphaFoldDB" id="A0A6M3KUJ5"/>
<reference evidence="1" key="1">
    <citation type="submission" date="2020-03" db="EMBL/GenBank/DDBJ databases">
        <title>The deep terrestrial virosphere.</title>
        <authorList>
            <person name="Holmfeldt K."/>
            <person name="Nilsson E."/>
            <person name="Simone D."/>
            <person name="Lopez-Fernandez M."/>
            <person name="Wu X."/>
            <person name="de Brujin I."/>
            <person name="Lundin D."/>
            <person name="Andersson A."/>
            <person name="Bertilsson S."/>
            <person name="Dopson M."/>
        </authorList>
    </citation>
    <scope>NUCLEOTIDE SEQUENCE</scope>
    <source>
        <strain evidence="1">MM415B02222</strain>
    </source>
</reference>
<protein>
    <submittedName>
        <fullName evidence="1">Uncharacterized protein</fullName>
    </submittedName>
</protein>
<proteinExistence type="predicted"/>
<sequence length="136" mass="13769">MAFVDSQTGGIIDYGAGESEIKLATAAKVGDAIGWSSGWVRALATTGTAIQMRCVAAQDGASGQKIKAYFGKVLLGGTRISGGTAGSALYVAEGTSNGKYTETAPTDTGDCDTVVGYMFSTTEAILIPGRNTDSVA</sequence>
<gene>
    <name evidence="1" type="ORF">MM415B02222_0002</name>
</gene>
<dbReference type="EMBL" id="MT142573">
    <property type="protein sequence ID" value="QJA85422.1"/>
    <property type="molecule type" value="Genomic_DNA"/>
</dbReference>
<accession>A0A6M3KUJ5</accession>
<name>A0A6M3KUJ5_9ZZZZ</name>